<name>A0A0V8HL21_9BACI</name>
<evidence type="ECO:0000313" key="10">
    <source>
        <dbReference type="Proteomes" id="UP000181997"/>
    </source>
</evidence>
<evidence type="ECO:0000256" key="5">
    <source>
        <dbReference type="ARBA" id="ARBA00023163"/>
    </source>
</evidence>
<accession>A0A0V8HL21</accession>
<dbReference type="Gene3D" id="1.10.1740.10">
    <property type="match status" value="1"/>
</dbReference>
<dbReference type="RefSeq" id="WP_058297370.1">
    <property type="nucleotide sequence ID" value="NZ_FMAU01000001.1"/>
</dbReference>
<dbReference type="InterPro" id="IPR039425">
    <property type="entry name" value="RNA_pol_sigma-70-like"/>
</dbReference>
<proteinExistence type="inferred from homology"/>
<sequence length="317" mass="36473">MAADNLHTLGNEIREIEHRFKQEIEPFRSELWGYCYKLTRSPWDAEDLVQDTLLKSLGMLAKMHQPVHTKAYIFRIATNLWIDKKRRDRNQEQPLIEELHHDNGAAFDFQLIDNLDYLIDHLTPVQYVTLILTEAFQFKAKEAAGIIGTSENAVYANLSRARAVLKKIGDIPASGEVRTADLSPDGPLAVLLEGFRSKDPEYIASILSKDVIVDITHAGVEMGLDETKKNSLKDWKQIVDEQHEIVAEYRELWGLPVVAEFEKKADGKLYLSNIHYVEAYEDEITYWKFYCFSWDLMKLAADELGVGLNAAYFYHIY</sequence>
<evidence type="ECO:0000256" key="6">
    <source>
        <dbReference type="RuleBase" id="RU000716"/>
    </source>
</evidence>
<dbReference type="InterPro" id="IPR013324">
    <property type="entry name" value="RNA_pol_sigma_r3/r4-like"/>
</dbReference>
<keyword evidence="2 6" id="KW-0805">Transcription regulation</keyword>
<dbReference type="AlphaFoldDB" id="A0A0V8HL21"/>
<protein>
    <recommendedName>
        <fullName evidence="6">RNA polymerase sigma factor</fullName>
    </recommendedName>
</protein>
<keyword evidence="10" id="KW-1185">Reference proteome</keyword>
<dbReference type="InterPro" id="IPR013249">
    <property type="entry name" value="RNA_pol_sigma70_r4_t2"/>
</dbReference>
<comment type="similarity">
    <text evidence="1 6">Belongs to the sigma-70 factor family. ECF subfamily.</text>
</comment>
<dbReference type="GO" id="GO:0016987">
    <property type="term" value="F:sigma factor activity"/>
    <property type="evidence" value="ECO:0007669"/>
    <property type="project" value="UniProtKB-KW"/>
</dbReference>
<keyword evidence="3 6" id="KW-0731">Sigma factor</keyword>
<keyword evidence="5 6" id="KW-0804">Transcription</keyword>
<dbReference type="PANTHER" id="PTHR43133:SF8">
    <property type="entry name" value="RNA POLYMERASE SIGMA FACTOR HI_1459-RELATED"/>
    <property type="match status" value="1"/>
</dbReference>
<organism evidence="9 10">
    <name type="scientific">[Bacillus] enclensis</name>
    <dbReference type="NCBI Taxonomy" id="1402860"/>
    <lineage>
        <taxon>Bacteria</taxon>
        <taxon>Bacillati</taxon>
        <taxon>Bacillota</taxon>
        <taxon>Bacilli</taxon>
        <taxon>Bacillales</taxon>
        <taxon>Bacillaceae</taxon>
        <taxon>Rossellomorea</taxon>
    </lineage>
</organism>
<dbReference type="GO" id="GO:0006950">
    <property type="term" value="P:response to stress"/>
    <property type="evidence" value="ECO:0007669"/>
    <property type="project" value="UniProtKB-ARBA"/>
</dbReference>
<dbReference type="Pfam" id="PF04542">
    <property type="entry name" value="Sigma70_r2"/>
    <property type="match status" value="1"/>
</dbReference>
<evidence type="ECO:0000256" key="3">
    <source>
        <dbReference type="ARBA" id="ARBA00023082"/>
    </source>
</evidence>
<dbReference type="Pfam" id="PF08281">
    <property type="entry name" value="Sigma70_r4_2"/>
    <property type="match status" value="1"/>
</dbReference>
<dbReference type="OrthoDB" id="2381154at2"/>
<dbReference type="GO" id="GO:0006352">
    <property type="term" value="P:DNA-templated transcription initiation"/>
    <property type="evidence" value="ECO:0007669"/>
    <property type="project" value="InterPro"/>
</dbReference>
<dbReference type="GO" id="GO:0003677">
    <property type="term" value="F:DNA binding"/>
    <property type="evidence" value="ECO:0007669"/>
    <property type="project" value="UniProtKB-KW"/>
</dbReference>
<evidence type="ECO:0000259" key="8">
    <source>
        <dbReference type="Pfam" id="PF08281"/>
    </source>
</evidence>
<keyword evidence="4 6" id="KW-0238">DNA-binding</keyword>
<dbReference type="InterPro" id="IPR036388">
    <property type="entry name" value="WH-like_DNA-bd_sf"/>
</dbReference>
<evidence type="ECO:0000256" key="4">
    <source>
        <dbReference type="ARBA" id="ARBA00023125"/>
    </source>
</evidence>
<dbReference type="EMBL" id="FMAU01000001">
    <property type="protein sequence ID" value="SCB78501.1"/>
    <property type="molecule type" value="Genomic_DNA"/>
</dbReference>
<gene>
    <name evidence="9" type="ORF">GA0061094_0479</name>
</gene>
<feature type="domain" description="RNA polymerase sigma factor 70 region 4 type 2" evidence="8">
    <location>
        <begin position="114"/>
        <end position="163"/>
    </location>
</feature>
<evidence type="ECO:0000313" key="9">
    <source>
        <dbReference type="EMBL" id="SCB78501.1"/>
    </source>
</evidence>
<evidence type="ECO:0000259" key="7">
    <source>
        <dbReference type="Pfam" id="PF04542"/>
    </source>
</evidence>
<dbReference type="InterPro" id="IPR014284">
    <property type="entry name" value="RNA_pol_sigma-70_dom"/>
</dbReference>
<dbReference type="Gene3D" id="1.10.10.10">
    <property type="entry name" value="Winged helix-like DNA-binding domain superfamily/Winged helix DNA-binding domain"/>
    <property type="match status" value="1"/>
</dbReference>
<evidence type="ECO:0000256" key="2">
    <source>
        <dbReference type="ARBA" id="ARBA00023015"/>
    </source>
</evidence>
<dbReference type="InterPro" id="IPR000838">
    <property type="entry name" value="RNA_pol_sigma70_ECF_CS"/>
</dbReference>
<evidence type="ECO:0000256" key="1">
    <source>
        <dbReference type="ARBA" id="ARBA00010641"/>
    </source>
</evidence>
<dbReference type="SUPFAM" id="SSF88946">
    <property type="entry name" value="Sigma2 domain of RNA polymerase sigma factors"/>
    <property type="match status" value="1"/>
</dbReference>
<dbReference type="PROSITE" id="PS01063">
    <property type="entry name" value="SIGMA70_ECF"/>
    <property type="match status" value="1"/>
</dbReference>
<dbReference type="SUPFAM" id="SSF88659">
    <property type="entry name" value="Sigma3 and sigma4 domains of RNA polymerase sigma factors"/>
    <property type="match status" value="1"/>
</dbReference>
<dbReference type="InterPro" id="IPR013325">
    <property type="entry name" value="RNA_pol_sigma_r2"/>
</dbReference>
<dbReference type="NCBIfam" id="TIGR02937">
    <property type="entry name" value="sigma70-ECF"/>
    <property type="match status" value="1"/>
</dbReference>
<dbReference type="Proteomes" id="UP000181997">
    <property type="component" value="Unassembled WGS sequence"/>
</dbReference>
<reference evidence="10" key="1">
    <citation type="submission" date="2016-08" db="EMBL/GenBank/DDBJ databases">
        <authorList>
            <person name="Varghese N."/>
            <person name="Submissions Spin"/>
        </authorList>
    </citation>
    <scope>NUCLEOTIDE SEQUENCE [LARGE SCALE GENOMIC DNA]</scope>
    <source>
        <strain evidence="10">SGD-1123</strain>
    </source>
</reference>
<dbReference type="InterPro" id="IPR007627">
    <property type="entry name" value="RNA_pol_sigma70_r2"/>
</dbReference>
<feature type="domain" description="RNA polymerase sigma-70 region 2" evidence="7">
    <location>
        <begin position="25"/>
        <end position="89"/>
    </location>
</feature>
<dbReference type="PANTHER" id="PTHR43133">
    <property type="entry name" value="RNA POLYMERASE ECF-TYPE SIGMA FACTO"/>
    <property type="match status" value="1"/>
</dbReference>